<gene>
    <name evidence="1" type="ORF">FC093_19505</name>
</gene>
<evidence type="ECO:0000313" key="2">
    <source>
        <dbReference type="Proteomes" id="UP000305848"/>
    </source>
</evidence>
<name>A0A4U3KTS2_9BACT</name>
<dbReference type="RefSeq" id="WP_137263491.1">
    <property type="nucleotide sequence ID" value="NZ_SZQL01000019.1"/>
</dbReference>
<sequence>MKTRTGVKAALPKIKAPRKAWQQICRIKLEKTDYYCKQIIESTMDIDAFKGMGHNEKLQELRYNGQLLGSYQRNTENGSKIPGDIFELYDFWVFLSDDESMVIPTRKNPLSE</sequence>
<dbReference type="OrthoDB" id="679791at2"/>
<proteinExistence type="predicted"/>
<keyword evidence="2" id="KW-1185">Reference proteome</keyword>
<comment type="caution">
    <text evidence="1">The sequence shown here is derived from an EMBL/GenBank/DDBJ whole genome shotgun (WGS) entry which is preliminary data.</text>
</comment>
<dbReference type="Proteomes" id="UP000305848">
    <property type="component" value="Unassembled WGS sequence"/>
</dbReference>
<dbReference type="EMBL" id="SZQL01000019">
    <property type="protein sequence ID" value="TKK65722.1"/>
    <property type="molecule type" value="Genomic_DNA"/>
</dbReference>
<reference evidence="1 2" key="1">
    <citation type="submission" date="2019-05" db="EMBL/GenBank/DDBJ databases">
        <title>Panacibacter sp. strain 17mud1-8 Genome sequencing and assembly.</title>
        <authorList>
            <person name="Chhetri G."/>
        </authorList>
    </citation>
    <scope>NUCLEOTIDE SEQUENCE [LARGE SCALE GENOMIC DNA]</scope>
    <source>
        <strain evidence="1 2">17mud1-8</strain>
    </source>
</reference>
<accession>A0A4U3KTS2</accession>
<evidence type="ECO:0000313" key="1">
    <source>
        <dbReference type="EMBL" id="TKK65722.1"/>
    </source>
</evidence>
<protein>
    <submittedName>
        <fullName evidence="1">Uncharacterized protein</fullName>
    </submittedName>
</protein>
<organism evidence="1 2">
    <name type="scientific">Ilyomonas limi</name>
    <dbReference type="NCBI Taxonomy" id="2575867"/>
    <lineage>
        <taxon>Bacteria</taxon>
        <taxon>Pseudomonadati</taxon>
        <taxon>Bacteroidota</taxon>
        <taxon>Chitinophagia</taxon>
        <taxon>Chitinophagales</taxon>
        <taxon>Chitinophagaceae</taxon>
        <taxon>Ilyomonas</taxon>
    </lineage>
</organism>
<dbReference type="AlphaFoldDB" id="A0A4U3KTS2"/>